<dbReference type="InterPro" id="IPR008974">
    <property type="entry name" value="TRAF-like"/>
</dbReference>
<feature type="binding site" evidence="15">
    <location>
        <position position="112"/>
    </location>
    <ligand>
        <name>Zn(2+)</name>
        <dbReference type="ChEBI" id="CHEBI:29105"/>
        <note>catalytic</note>
    </ligand>
</feature>
<reference evidence="20" key="1">
    <citation type="submission" date="2020-03" db="EMBL/GenBank/DDBJ databases">
        <title>Studies in the Genomics of Life Span.</title>
        <authorList>
            <person name="Glass D."/>
        </authorList>
    </citation>
    <scope>NUCLEOTIDE SEQUENCE</scope>
    <source>
        <strain evidence="20">LTLLF</strain>
        <tissue evidence="20">Muscle</tissue>
    </source>
</reference>
<keyword evidence="14" id="KW-0325">Glycoprotein</keyword>
<keyword evidence="8 15" id="KW-0862">Zinc</keyword>
<dbReference type="SUPFAM" id="SSF49899">
    <property type="entry name" value="Concanavalin A-like lectins/glucanases"/>
    <property type="match status" value="1"/>
</dbReference>
<feature type="domain" description="Peptidase M12A" evidence="19">
    <location>
        <begin position="13"/>
        <end position="212"/>
    </location>
</feature>
<keyword evidence="10 15" id="KW-0482">Metalloprotease</keyword>
<dbReference type="SMART" id="SM00235">
    <property type="entry name" value="ZnMc"/>
    <property type="match status" value="1"/>
</dbReference>
<accession>A0A8J6FYT5</accession>
<evidence type="ECO:0000313" key="21">
    <source>
        <dbReference type="Proteomes" id="UP000710432"/>
    </source>
</evidence>
<dbReference type="InterPro" id="IPR001506">
    <property type="entry name" value="Peptidase_M12A"/>
</dbReference>
<evidence type="ECO:0000256" key="1">
    <source>
        <dbReference type="ARBA" id="ARBA00004479"/>
    </source>
</evidence>
<evidence type="ECO:0000256" key="16">
    <source>
        <dbReference type="RuleBase" id="RU361183"/>
    </source>
</evidence>
<keyword evidence="12" id="KW-0865">Zymogen</keyword>
<comment type="caution">
    <text evidence="15">Lacks conserved residue(s) required for the propagation of feature annotation.</text>
</comment>
<evidence type="ECO:0000256" key="11">
    <source>
        <dbReference type="ARBA" id="ARBA00023136"/>
    </source>
</evidence>
<dbReference type="GO" id="GO:0006508">
    <property type="term" value="P:proteolysis"/>
    <property type="evidence" value="ECO:0007669"/>
    <property type="project" value="UniProtKB-KW"/>
</dbReference>
<evidence type="ECO:0000256" key="4">
    <source>
        <dbReference type="ARBA" id="ARBA00022692"/>
    </source>
</evidence>
<dbReference type="Gene3D" id="2.60.120.200">
    <property type="match status" value="1"/>
</dbReference>
<evidence type="ECO:0000259" key="19">
    <source>
        <dbReference type="PROSITE" id="PS51864"/>
    </source>
</evidence>
<keyword evidence="5 15" id="KW-0479">Metal-binding</keyword>
<evidence type="ECO:0000259" key="17">
    <source>
        <dbReference type="PROSITE" id="PS50060"/>
    </source>
</evidence>
<dbReference type="Proteomes" id="UP000710432">
    <property type="component" value="Unassembled WGS sequence"/>
</dbReference>
<dbReference type="PRINTS" id="PR00020">
    <property type="entry name" value="MAMDOMAIN"/>
</dbReference>
<comment type="cofactor">
    <cofactor evidence="15 16">
        <name>Zn(2+)</name>
        <dbReference type="ChEBI" id="CHEBI:29105"/>
    </cofactor>
    <text evidence="15 16">Binds 1 zinc ion per subunit.</text>
</comment>
<dbReference type="SUPFAM" id="SSF49599">
    <property type="entry name" value="TRAF domain-like"/>
    <property type="match status" value="1"/>
</dbReference>
<dbReference type="FunFam" id="2.60.210.10:FF:000009">
    <property type="entry name" value="Meprin A subunit"/>
    <property type="match status" value="1"/>
</dbReference>
<dbReference type="InterPro" id="IPR002083">
    <property type="entry name" value="MATH/TRAF_dom"/>
</dbReference>
<dbReference type="GO" id="GO:0008270">
    <property type="term" value="F:zinc ion binding"/>
    <property type="evidence" value="ECO:0007669"/>
    <property type="project" value="UniProtKB-UniRule"/>
</dbReference>
<evidence type="ECO:0000256" key="7">
    <source>
        <dbReference type="ARBA" id="ARBA00022801"/>
    </source>
</evidence>
<dbReference type="AlphaFoldDB" id="A0A8J6FYT5"/>
<dbReference type="PANTHER" id="PTHR10127:SF814">
    <property type="entry name" value="MEPRIN A SUBUNIT BETA"/>
    <property type="match status" value="1"/>
</dbReference>
<dbReference type="Pfam" id="PF00629">
    <property type="entry name" value="MAM"/>
    <property type="match status" value="1"/>
</dbReference>
<dbReference type="CDD" id="cd06263">
    <property type="entry name" value="MAM"/>
    <property type="match status" value="1"/>
</dbReference>
<feature type="domain" description="MAM" evidence="17">
    <location>
        <begin position="219"/>
        <end position="385"/>
    </location>
</feature>
<keyword evidence="4" id="KW-0812">Transmembrane</keyword>
<dbReference type="Gene3D" id="3.40.390.10">
    <property type="entry name" value="Collagenase (Catalytic Domain)"/>
    <property type="match status" value="1"/>
</dbReference>
<dbReference type="SMART" id="SM00061">
    <property type="entry name" value="MATH"/>
    <property type="match status" value="1"/>
</dbReference>
<feature type="domain" description="MATH" evidence="18">
    <location>
        <begin position="383"/>
        <end position="541"/>
    </location>
</feature>
<sequence>MTQVELLSVTELKVIRQQHGLLNMKAEPQLTQRKVHKEKDMNAKGVILKAFERYRLKTCIDFKPWSGEANYISVVKSSGCWSSVGNWHVGKQELSIGENCDRIATVQHEFLHALGFLHEQSRSDRDDYVTIVWDRILSGREYNFDIFSDSETDSLNVPYDYTSVMHYAKTAFQNGTEPTIVTKISDFEDVIGQQMDFSDYDVLKLNRLYNCSSSLSFMDSCDFELENICGMIQNSGDNADWQRVSQVPGGPENDHSNMGQCIDSGFFMHFDSSSANVGDTAMLESRMLYPKRGFQCLEFYLYNSGSEKDQVKIYTREYTAGHPDGVLTLQREIQDIPMGSWQLYYVTLQVTEKFRVAFEGLRGSGSSSGGLSIDDINLSETRCPHHIWHIPNFTQLLDSQNTDVYSPPYYSPEGYAYQVYLDLNSSTNVGIYFYLISGANDDQLQWPCPWQQATMTLLDQNPDIRRRMSNELSITTDPTMNDGNGNYFWDRPSKVGNVASFPNGTQYYRSIGYGTWAFITYERLKSRKFIKGEDVYILLTVEDISHLNSKSTIPDPSSTIHNSCSEVECQNGGICTVRDDRAECR</sequence>
<evidence type="ECO:0000256" key="10">
    <source>
        <dbReference type="ARBA" id="ARBA00023049"/>
    </source>
</evidence>
<feature type="active site" evidence="15">
    <location>
        <position position="109"/>
    </location>
</feature>
<dbReference type="FunFam" id="2.60.120.200:FF:000037">
    <property type="entry name" value="Meprin A subunit"/>
    <property type="match status" value="1"/>
</dbReference>
<dbReference type="InterPro" id="IPR000998">
    <property type="entry name" value="MAM_dom"/>
</dbReference>
<keyword evidence="3 15" id="KW-0645">Protease</keyword>
<keyword evidence="7 15" id="KW-0378">Hydrolase</keyword>
<keyword evidence="2" id="KW-0245">EGF-like domain</keyword>
<evidence type="ECO:0000256" key="13">
    <source>
        <dbReference type="ARBA" id="ARBA00023157"/>
    </source>
</evidence>
<feature type="binding site" evidence="15">
    <location>
        <position position="118"/>
    </location>
    <ligand>
        <name>Zn(2+)</name>
        <dbReference type="ChEBI" id="CHEBI:29105"/>
        <note>catalytic</note>
    </ligand>
</feature>
<dbReference type="GO" id="GO:0004222">
    <property type="term" value="F:metalloendopeptidase activity"/>
    <property type="evidence" value="ECO:0007669"/>
    <property type="project" value="UniProtKB-UniRule"/>
</dbReference>
<keyword evidence="6" id="KW-0732">Signal</keyword>
<evidence type="ECO:0000256" key="5">
    <source>
        <dbReference type="ARBA" id="ARBA00022723"/>
    </source>
</evidence>
<evidence type="ECO:0000256" key="14">
    <source>
        <dbReference type="ARBA" id="ARBA00023180"/>
    </source>
</evidence>
<dbReference type="InterPro" id="IPR024079">
    <property type="entry name" value="MetalloPept_cat_dom_sf"/>
</dbReference>
<dbReference type="PROSITE" id="PS50060">
    <property type="entry name" value="MAM_2"/>
    <property type="match status" value="1"/>
</dbReference>
<evidence type="ECO:0000313" key="20">
    <source>
        <dbReference type="EMBL" id="KAH0500268.1"/>
    </source>
</evidence>
<evidence type="ECO:0000256" key="3">
    <source>
        <dbReference type="ARBA" id="ARBA00022670"/>
    </source>
</evidence>
<evidence type="ECO:0000256" key="2">
    <source>
        <dbReference type="ARBA" id="ARBA00022536"/>
    </source>
</evidence>
<dbReference type="FunFam" id="3.40.390.10:FF:000015">
    <property type="entry name" value="Meprin A subunit"/>
    <property type="match status" value="1"/>
</dbReference>
<name>A0A8J6FYT5_MICOH</name>
<comment type="subcellular location">
    <subcellularLocation>
        <location evidence="1">Membrane</location>
        <topology evidence="1">Single-pass type I membrane protein</topology>
    </subcellularLocation>
</comment>
<keyword evidence="13" id="KW-1015">Disulfide bond</keyword>
<comment type="caution">
    <text evidence="20">The sequence shown here is derived from an EMBL/GenBank/DDBJ whole genome shotgun (WGS) entry which is preliminary data.</text>
</comment>
<dbReference type="PROSITE" id="PS50144">
    <property type="entry name" value="MATH"/>
    <property type="match status" value="1"/>
</dbReference>
<organism evidence="20 21">
    <name type="scientific">Microtus ochrogaster</name>
    <name type="common">Prairie vole</name>
    <dbReference type="NCBI Taxonomy" id="79684"/>
    <lineage>
        <taxon>Eukaryota</taxon>
        <taxon>Metazoa</taxon>
        <taxon>Chordata</taxon>
        <taxon>Craniata</taxon>
        <taxon>Vertebrata</taxon>
        <taxon>Euteleostomi</taxon>
        <taxon>Mammalia</taxon>
        <taxon>Eutheria</taxon>
        <taxon>Euarchontoglires</taxon>
        <taxon>Glires</taxon>
        <taxon>Rodentia</taxon>
        <taxon>Myomorpha</taxon>
        <taxon>Muroidea</taxon>
        <taxon>Cricetidae</taxon>
        <taxon>Arvicolinae</taxon>
        <taxon>Microtus</taxon>
    </lineage>
</organism>
<proteinExistence type="predicted"/>
<dbReference type="InterPro" id="IPR013320">
    <property type="entry name" value="ConA-like_dom_sf"/>
</dbReference>
<evidence type="ECO:0000256" key="12">
    <source>
        <dbReference type="ARBA" id="ARBA00023145"/>
    </source>
</evidence>
<dbReference type="PROSITE" id="PS51864">
    <property type="entry name" value="ASTACIN"/>
    <property type="match status" value="1"/>
</dbReference>
<dbReference type="PROSITE" id="PS00740">
    <property type="entry name" value="MAM_1"/>
    <property type="match status" value="1"/>
</dbReference>
<gene>
    <name evidence="20" type="ORF">LTLLF_201715</name>
</gene>
<dbReference type="Pfam" id="PF01400">
    <property type="entry name" value="Astacin"/>
    <property type="match status" value="1"/>
</dbReference>
<dbReference type="Gene3D" id="2.60.210.10">
    <property type="entry name" value="Apoptosis, Tumor Necrosis Factor Receptor Associated Protein 2, Chain A"/>
    <property type="match status" value="1"/>
</dbReference>
<dbReference type="Pfam" id="PF22486">
    <property type="entry name" value="MATH_2"/>
    <property type="match status" value="1"/>
</dbReference>
<dbReference type="GO" id="GO:0016020">
    <property type="term" value="C:membrane"/>
    <property type="evidence" value="ECO:0007669"/>
    <property type="project" value="UniProtKB-SubCell"/>
</dbReference>
<keyword evidence="11" id="KW-0472">Membrane</keyword>
<dbReference type="EC" id="3.4.24.-" evidence="16"/>
<dbReference type="InterPro" id="IPR006026">
    <property type="entry name" value="Peptidase_Metallo"/>
</dbReference>
<dbReference type="PANTHER" id="PTHR10127">
    <property type="entry name" value="DISCOIDIN, CUB, EGF, LAMININ , AND ZINC METALLOPROTEASE DOMAIN CONTAINING"/>
    <property type="match status" value="1"/>
</dbReference>
<protein>
    <recommendedName>
        <fullName evidence="16">Metalloendopeptidase</fullName>
        <ecNumber evidence="16">3.4.24.-</ecNumber>
    </recommendedName>
</protein>
<evidence type="ECO:0000256" key="15">
    <source>
        <dbReference type="PROSITE-ProRule" id="PRU01211"/>
    </source>
</evidence>
<evidence type="ECO:0000256" key="8">
    <source>
        <dbReference type="ARBA" id="ARBA00022833"/>
    </source>
</evidence>
<evidence type="ECO:0000256" key="6">
    <source>
        <dbReference type="ARBA" id="ARBA00022729"/>
    </source>
</evidence>
<dbReference type="SUPFAM" id="SSF55486">
    <property type="entry name" value="Metalloproteases ('zincins'), catalytic domain"/>
    <property type="match status" value="1"/>
</dbReference>
<evidence type="ECO:0000259" key="18">
    <source>
        <dbReference type="PROSITE" id="PS50144"/>
    </source>
</evidence>
<dbReference type="SMART" id="SM00137">
    <property type="entry name" value="MAM"/>
    <property type="match status" value="1"/>
</dbReference>
<evidence type="ECO:0000256" key="9">
    <source>
        <dbReference type="ARBA" id="ARBA00022989"/>
    </source>
</evidence>
<dbReference type="EMBL" id="JAATJU010027600">
    <property type="protein sequence ID" value="KAH0500268.1"/>
    <property type="molecule type" value="Genomic_DNA"/>
</dbReference>
<feature type="binding site" evidence="15">
    <location>
        <position position="108"/>
    </location>
    <ligand>
        <name>Zn(2+)</name>
        <dbReference type="ChEBI" id="CHEBI:29105"/>
        <note>catalytic</note>
    </ligand>
</feature>
<keyword evidence="9" id="KW-1133">Transmembrane helix</keyword>
<dbReference type="PRINTS" id="PR00480">
    <property type="entry name" value="ASTACIN"/>
</dbReference>